<dbReference type="InterPro" id="IPR029058">
    <property type="entry name" value="AB_hydrolase_fold"/>
</dbReference>
<gene>
    <name evidence="3" type="ORF">IX83_03130</name>
</gene>
<evidence type="ECO:0000313" key="3">
    <source>
        <dbReference type="EMBL" id="AIL32433.1"/>
    </source>
</evidence>
<evidence type="ECO:0008006" key="5">
    <source>
        <dbReference type="Google" id="ProtNLM"/>
    </source>
</evidence>
<protein>
    <recommendedName>
        <fullName evidence="5">Esterase</fullName>
    </recommendedName>
</protein>
<comment type="similarity">
    <text evidence="1">Belongs to the esterase D family.</text>
</comment>
<proteinExistence type="inferred from homology"/>
<dbReference type="GO" id="GO:0016788">
    <property type="term" value="F:hydrolase activity, acting on ester bonds"/>
    <property type="evidence" value="ECO:0007669"/>
    <property type="project" value="TreeGrafter"/>
</dbReference>
<evidence type="ECO:0000256" key="1">
    <source>
        <dbReference type="ARBA" id="ARBA00005622"/>
    </source>
</evidence>
<dbReference type="PANTHER" id="PTHR40841">
    <property type="entry name" value="SIDEROPHORE TRIACETYLFUSARININE C ESTERASE"/>
    <property type="match status" value="1"/>
</dbReference>
<evidence type="ECO:0000313" key="4">
    <source>
        <dbReference type="Proteomes" id="UP000028945"/>
    </source>
</evidence>
<name>A0A077DGX6_9BURK</name>
<dbReference type="InterPro" id="IPR000801">
    <property type="entry name" value="Esterase-like"/>
</dbReference>
<dbReference type="EMBL" id="CP009238">
    <property type="protein sequence ID" value="AIL32433.1"/>
    <property type="molecule type" value="Genomic_DNA"/>
</dbReference>
<dbReference type="KEGG" id="bpsi:IX83_03130"/>
<organism evidence="3 4">
    <name type="scientific">Basilea psittacipulmonis DSM 24701</name>
    <dbReference type="NCBI Taxonomy" id="1072685"/>
    <lineage>
        <taxon>Bacteria</taxon>
        <taxon>Pseudomonadati</taxon>
        <taxon>Pseudomonadota</taxon>
        <taxon>Betaproteobacteria</taxon>
        <taxon>Burkholderiales</taxon>
        <taxon>Alcaligenaceae</taxon>
        <taxon>Basilea</taxon>
    </lineage>
</organism>
<dbReference type="HOGENOM" id="CLU_039834_3_2_4"/>
<sequence length="298" mass="33868">MCLLSNHIAFSLTQPINSPTTMTTHQSSFPSIANAQYQSFQFSAEDGKRHYRITMLIPTQTPPKAGFPVFYALDGNAFSTIIEPAKLETFIHQTPTVMVFIGYETDKRLDTESRAFDYTPPDPQGNVLIDPFYPTRKNGGAASFLQLFQTKIRPLVEQHAPINPQEQTLWGHSYGGLFVLYTLFTTPSAFQHYIAVDPSIWLHDGLILSYQQSFLKKALSSPISLSLEKSGLTPQQPTPDMQAISERRQLLIQAVPSLERISEILSKKQYLNVHYRFYPDETHGSLFRRSFQTYLSHE</sequence>
<dbReference type="PANTHER" id="PTHR40841:SF2">
    <property type="entry name" value="SIDEROPHORE-DEGRADING ESTERASE (EUROFUNG)"/>
    <property type="match status" value="1"/>
</dbReference>
<dbReference type="Gene3D" id="3.40.50.1820">
    <property type="entry name" value="alpha/beta hydrolase"/>
    <property type="match status" value="1"/>
</dbReference>
<dbReference type="eggNOG" id="COG2819">
    <property type="taxonomic scope" value="Bacteria"/>
</dbReference>
<dbReference type="AlphaFoldDB" id="A0A077DGX6"/>
<accession>A0A077DGX6</accession>
<reference evidence="3 4" key="1">
    <citation type="journal article" date="2014" name="BMC Genomics">
        <title>A genomic perspective on a new bacterial genus and species from the Alcaligenaceae family, Basilea psittacipulmonis.</title>
        <authorList>
            <person name="Whiteson K.L."/>
            <person name="Hernandez D."/>
            <person name="Lazarevic V."/>
            <person name="Gaia N."/>
            <person name="Farinelli L."/>
            <person name="Francois P."/>
            <person name="Pilo P."/>
            <person name="Frey J."/>
            <person name="Schrenzel J."/>
        </authorList>
    </citation>
    <scope>NUCLEOTIDE SEQUENCE [LARGE SCALE GENOMIC DNA]</scope>
    <source>
        <strain evidence="3 4">DSM 24701</strain>
    </source>
</reference>
<dbReference type="SUPFAM" id="SSF53474">
    <property type="entry name" value="alpha/beta-Hydrolases"/>
    <property type="match status" value="1"/>
</dbReference>
<dbReference type="Proteomes" id="UP000028945">
    <property type="component" value="Chromosome"/>
</dbReference>
<dbReference type="Pfam" id="PF00756">
    <property type="entry name" value="Esterase"/>
    <property type="match status" value="1"/>
</dbReference>
<keyword evidence="2" id="KW-0378">Hydrolase</keyword>
<keyword evidence="4" id="KW-1185">Reference proteome</keyword>
<evidence type="ECO:0000256" key="2">
    <source>
        <dbReference type="ARBA" id="ARBA00022801"/>
    </source>
</evidence>
<dbReference type="InterPro" id="IPR052558">
    <property type="entry name" value="Siderophore_Hydrolase_D"/>
</dbReference>